<keyword evidence="2" id="KW-1185">Reference proteome</keyword>
<sequence>MLYYLLFLVPVASALLFPGEKCGGYICLNSTLHEVNCKDGVCNCNEGYYGNGRFQCVKKSTACVCYLYGDPHVTAFSEAVIKIPLPCRHILSEFITPTGVSVKVAALGVESSEGIPGLIYEEQIYFDASKGTTTAHANIRRSGFYNKGLHIPLPVRENFPDIGLTVYGENESHYWRLELPRHKVIVRYRSADSSLTIQTPRGSTFSGDRPCGNCDDPPDAFVRASIAQRLSLNELSFYKTVLSLDFDKEQNPTCKALSSAATSCPETKLQNALQFCGAPYADKEIGKCFVLAYGKEEVLAKTAECVNTFCQSTITDLCTEVTGVLAACSYRSEKENIIDKMCQPGQ</sequence>
<dbReference type="OrthoDB" id="6048159at2759"/>
<dbReference type="OMA" id="GEFESHY"/>
<evidence type="ECO:0000313" key="1">
    <source>
        <dbReference type="EMBL" id="ESO93608.1"/>
    </source>
</evidence>
<dbReference type="EMBL" id="KB201891">
    <property type="protein sequence ID" value="ESO93608.1"/>
    <property type="molecule type" value="Genomic_DNA"/>
</dbReference>
<protein>
    <submittedName>
        <fullName evidence="1">Uncharacterized protein</fullName>
    </submittedName>
</protein>
<dbReference type="GeneID" id="20248997"/>
<evidence type="ECO:0000313" key="2">
    <source>
        <dbReference type="Proteomes" id="UP000030746"/>
    </source>
</evidence>
<reference evidence="1 2" key="1">
    <citation type="journal article" date="2013" name="Nature">
        <title>Insights into bilaterian evolution from three spiralian genomes.</title>
        <authorList>
            <person name="Simakov O."/>
            <person name="Marletaz F."/>
            <person name="Cho S.J."/>
            <person name="Edsinger-Gonzales E."/>
            <person name="Havlak P."/>
            <person name="Hellsten U."/>
            <person name="Kuo D.H."/>
            <person name="Larsson T."/>
            <person name="Lv J."/>
            <person name="Arendt D."/>
            <person name="Savage R."/>
            <person name="Osoegawa K."/>
            <person name="de Jong P."/>
            <person name="Grimwood J."/>
            <person name="Chapman J.A."/>
            <person name="Shapiro H."/>
            <person name="Aerts A."/>
            <person name="Otillar R.P."/>
            <person name="Terry A.Y."/>
            <person name="Boore J.L."/>
            <person name="Grigoriev I.V."/>
            <person name="Lindberg D.R."/>
            <person name="Seaver E.C."/>
            <person name="Weisblat D.A."/>
            <person name="Putnam N.H."/>
            <person name="Rokhsar D.S."/>
        </authorList>
    </citation>
    <scope>NUCLEOTIDE SEQUENCE [LARGE SCALE GENOMIC DNA]</scope>
</reference>
<accession>V3ZQD5</accession>
<name>V3ZQD5_LOTGI</name>
<proteinExistence type="predicted"/>
<gene>
    <name evidence="1" type="ORF">LOTGIDRAFT_232647</name>
</gene>
<dbReference type="Proteomes" id="UP000030746">
    <property type="component" value="Unassembled WGS sequence"/>
</dbReference>
<dbReference type="KEGG" id="lgi:LOTGIDRAFT_232647"/>
<organism evidence="1 2">
    <name type="scientific">Lottia gigantea</name>
    <name type="common">Giant owl limpet</name>
    <dbReference type="NCBI Taxonomy" id="225164"/>
    <lineage>
        <taxon>Eukaryota</taxon>
        <taxon>Metazoa</taxon>
        <taxon>Spiralia</taxon>
        <taxon>Lophotrochozoa</taxon>
        <taxon>Mollusca</taxon>
        <taxon>Gastropoda</taxon>
        <taxon>Patellogastropoda</taxon>
        <taxon>Lottioidea</taxon>
        <taxon>Lottiidae</taxon>
        <taxon>Lottia</taxon>
    </lineage>
</organism>
<dbReference type="AlphaFoldDB" id="V3ZQD5"/>
<dbReference type="RefSeq" id="XP_009055801.1">
    <property type="nucleotide sequence ID" value="XM_009057553.1"/>
</dbReference>
<dbReference type="CTD" id="20248997"/>
<dbReference type="HOGENOM" id="CLU_802367_0_0_1"/>